<feature type="transmembrane region" description="Helical" evidence="11">
    <location>
        <begin position="222"/>
        <end position="245"/>
    </location>
</feature>
<dbReference type="STRING" id="1912795.BK816_03800"/>
<evidence type="ECO:0000256" key="11">
    <source>
        <dbReference type="SAM" id="Phobius"/>
    </source>
</evidence>
<feature type="domain" description="Vitamin K epoxide reductase" evidence="12">
    <location>
        <begin position="106"/>
        <end position="247"/>
    </location>
</feature>
<keyword evidence="6" id="KW-0560">Oxidoreductase</keyword>
<keyword evidence="3 11" id="KW-0812">Transmembrane</keyword>
<evidence type="ECO:0000259" key="12">
    <source>
        <dbReference type="SMART" id="SM00756"/>
    </source>
</evidence>
<feature type="compositionally biased region" description="Basic and acidic residues" evidence="10">
    <location>
        <begin position="1"/>
        <end position="11"/>
    </location>
</feature>
<evidence type="ECO:0000256" key="5">
    <source>
        <dbReference type="ARBA" id="ARBA00022989"/>
    </source>
</evidence>
<dbReference type="GO" id="GO:0048038">
    <property type="term" value="F:quinone binding"/>
    <property type="evidence" value="ECO:0007669"/>
    <property type="project" value="UniProtKB-KW"/>
</dbReference>
<keyword evidence="4" id="KW-0874">Quinone</keyword>
<evidence type="ECO:0000256" key="9">
    <source>
        <dbReference type="ARBA" id="ARBA00023284"/>
    </source>
</evidence>
<keyword evidence="5 11" id="KW-1133">Transmembrane helix</keyword>
<feature type="transmembrane region" description="Helical" evidence="11">
    <location>
        <begin position="169"/>
        <end position="188"/>
    </location>
</feature>
<accession>A0A1D9MJR5</accession>
<sequence length="291" mass="31634">MNEFRDPKDPKASQPVDSTQSLEPKTSETSREATHFEAPVNKQTTPSSDGARTAGEGVSTKQPVAAKKETKDEKSDVLSQLSDKEIAAESAKRWAPSEHEVAGGLDFIPAIFAVLLSLAGLGASLKLVLATLEHAAHPDQALGCDLSAWISCGASMDSWQSHVLGMPNAIIGLIAFSALSVVMVLLLSKVKLPTWFWVAMSVCATAALLFVYWFAWISVFTFKALCPWCLVVWAVMLPLFVIIVGRAARAQFPGLRWLGRSLVRDWWGFLVVMYILLAIIIFAGLGTRLFG</sequence>
<dbReference type="GO" id="GO:0016491">
    <property type="term" value="F:oxidoreductase activity"/>
    <property type="evidence" value="ECO:0007669"/>
    <property type="project" value="UniProtKB-KW"/>
</dbReference>
<dbReference type="AlphaFoldDB" id="A0A1D9MJR5"/>
<dbReference type="InterPro" id="IPR038354">
    <property type="entry name" value="VKOR_sf"/>
</dbReference>
<feature type="compositionally biased region" description="Polar residues" evidence="10">
    <location>
        <begin position="41"/>
        <end position="50"/>
    </location>
</feature>
<evidence type="ECO:0000256" key="3">
    <source>
        <dbReference type="ARBA" id="ARBA00022692"/>
    </source>
</evidence>
<feature type="compositionally biased region" description="Basic and acidic residues" evidence="10">
    <location>
        <begin position="66"/>
        <end position="81"/>
    </location>
</feature>
<organism evidence="13 14">
    <name type="scientific">Boudabousia tangfeifanii</name>
    <dbReference type="NCBI Taxonomy" id="1912795"/>
    <lineage>
        <taxon>Bacteria</taxon>
        <taxon>Bacillati</taxon>
        <taxon>Actinomycetota</taxon>
        <taxon>Actinomycetes</taxon>
        <taxon>Actinomycetales</taxon>
        <taxon>Actinomycetaceae</taxon>
        <taxon>Boudabousia</taxon>
    </lineage>
</organism>
<feature type="transmembrane region" description="Helical" evidence="11">
    <location>
        <begin position="101"/>
        <end position="123"/>
    </location>
</feature>
<dbReference type="CDD" id="cd12922">
    <property type="entry name" value="VKOR_5"/>
    <property type="match status" value="1"/>
</dbReference>
<evidence type="ECO:0000256" key="4">
    <source>
        <dbReference type="ARBA" id="ARBA00022719"/>
    </source>
</evidence>
<dbReference type="InterPro" id="IPR012932">
    <property type="entry name" value="VKOR"/>
</dbReference>
<dbReference type="RefSeq" id="WP_071163992.1">
    <property type="nucleotide sequence ID" value="NZ_CP017812.1"/>
</dbReference>
<feature type="compositionally biased region" description="Basic and acidic residues" evidence="10">
    <location>
        <begin position="25"/>
        <end position="35"/>
    </location>
</feature>
<name>A0A1D9MJR5_9ACTO</name>
<dbReference type="EMBL" id="CP017812">
    <property type="protein sequence ID" value="AOZ72526.1"/>
    <property type="molecule type" value="Genomic_DNA"/>
</dbReference>
<comment type="subcellular location">
    <subcellularLocation>
        <location evidence="1">Membrane</location>
        <topology evidence="1">Multi-pass membrane protein</topology>
    </subcellularLocation>
</comment>
<evidence type="ECO:0000313" key="13">
    <source>
        <dbReference type="EMBL" id="AOZ72526.1"/>
    </source>
</evidence>
<dbReference type="Proteomes" id="UP000176288">
    <property type="component" value="Chromosome"/>
</dbReference>
<evidence type="ECO:0000256" key="2">
    <source>
        <dbReference type="ARBA" id="ARBA00006214"/>
    </source>
</evidence>
<feature type="transmembrane region" description="Helical" evidence="11">
    <location>
        <begin position="195"/>
        <end position="216"/>
    </location>
</feature>
<keyword evidence="7 11" id="KW-0472">Membrane</keyword>
<keyword evidence="8" id="KW-1015">Disulfide bond</keyword>
<dbReference type="InterPro" id="IPR041714">
    <property type="entry name" value="VKOR_Actinobacteria"/>
</dbReference>
<feature type="compositionally biased region" description="Polar residues" evidence="10">
    <location>
        <begin position="15"/>
        <end position="24"/>
    </location>
</feature>
<dbReference type="OrthoDB" id="9783799at2"/>
<proteinExistence type="inferred from homology"/>
<evidence type="ECO:0000256" key="6">
    <source>
        <dbReference type="ARBA" id="ARBA00023002"/>
    </source>
</evidence>
<protein>
    <recommendedName>
        <fullName evidence="12">Vitamin K epoxide reductase domain-containing protein</fullName>
    </recommendedName>
</protein>
<dbReference type="KEGG" id="avu:BK816_03800"/>
<reference evidence="13 14" key="1">
    <citation type="submission" date="2016-10" db="EMBL/GenBank/DDBJ databases">
        <title>Actinomyces aegypiusis sp. nov., isolated from the Aegypius monachus in Qinghai Tibet Plateau China.</title>
        <authorList>
            <person name="Wang Y."/>
        </authorList>
    </citation>
    <scope>NUCLEOTIDE SEQUENCE [LARGE SCALE GENOMIC DNA]</scope>
    <source>
        <strain evidence="13 14">VUL4_3</strain>
    </source>
</reference>
<keyword evidence="9" id="KW-0676">Redox-active center</keyword>
<dbReference type="Gene3D" id="1.20.1440.130">
    <property type="entry name" value="VKOR domain"/>
    <property type="match status" value="1"/>
</dbReference>
<dbReference type="Pfam" id="PF07884">
    <property type="entry name" value="VKOR"/>
    <property type="match status" value="1"/>
</dbReference>
<dbReference type="GO" id="GO:0016020">
    <property type="term" value="C:membrane"/>
    <property type="evidence" value="ECO:0007669"/>
    <property type="project" value="UniProtKB-SubCell"/>
</dbReference>
<evidence type="ECO:0000256" key="7">
    <source>
        <dbReference type="ARBA" id="ARBA00023136"/>
    </source>
</evidence>
<feature type="region of interest" description="Disordered" evidence="10">
    <location>
        <begin position="1"/>
        <end position="81"/>
    </location>
</feature>
<evidence type="ECO:0000313" key="14">
    <source>
        <dbReference type="Proteomes" id="UP000176288"/>
    </source>
</evidence>
<evidence type="ECO:0000256" key="10">
    <source>
        <dbReference type="SAM" id="MobiDB-lite"/>
    </source>
</evidence>
<feature type="transmembrane region" description="Helical" evidence="11">
    <location>
        <begin position="266"/>
        <end position="285"/>
    </location>
</feature>
<gene>
    <name evidence="13" type="ORF">BK816_03800</name>
</gene>
<dbReference type="SMART" id="SM00756">
    <property type="entry name" value="VKc"/>
    <property type="match status" value="1"/>
</dbReference>
<evidence type="ECO:0000256" key="1">
    <source>
        <dbReference type="ARBA" id="ARBA00004141"/>
    </source>
</evidence>
<keyword evidence="14" id="KW-1185">Reference proteome</keyword>
<evidence type="ECO:0000256" key="8">
    <source>
        <dbReference type="ARBA" id="ARBA00023157"/>
    </source>
</evidence>
<comment type="similarity">
    <text evidence="2">Belongs to the VKOR family.</text>
</comment>